<accession>A0A841JQT1</accession>
<evidence type="ECO:0000256" key="3">
    <source>
        <dbReference type="ARBA" id="ARBA00048267"/>
    </source>
</evidence>
<dbReference type="InterPro" id="IPR035909">
    <property type="entry name" value="CheB_C"/>
</dbReference>
<dbReference type="Proteomes" id="UP000548326">
    <property type="component" value="Unassembled WGS sequence"/>
</dbReference>
<dbReference type="InterPro" id="IPR000673">
    <property type="entry name" value="Sig_transdc_resp-reg_Me-estase"/>
</dbReference>
<comment type="caution">
    <text evidence="4">Lacks conserved residue(s) required for the propagation of feature annotation.</text>
</comment>
<protein>
    <recommendedName>
        <fullName evidence="2">protein-glutamate methylesterase</fullName>
        <ecNumber evidence="2">3.1.1.61</ecNumber>
    </recommendedName>
</protein>
<sequence length="112" mass="12382">MLNAEPHHIIAIGASAGGMEEINSFFDHTPLDGVSYVIVQHLSADFKSRVVELLAKHSKLVVEEAKNGMHVKSNQVYLIPSDKFMTISDDTLYLTAKGNTTGPHLTHRVRDK</sequence>
<organism evidence="6 7">
    <name type="scientific">Mucilaginibacter lappiensis</name>
    <dbReference type="NCBI Taxonomy" id="354630"/>
    <lineage>
        <taxon>Bacteria</taxon>
        <taxon>Pseudomonadati</taxon>
        <taxon>Bacteroidota</taxon>
        <taxon>Sphingobacteriia</taxon>
        <taxon>Sphingobacteriales</taxon>
        <taxon>Sphingobacteriaceae</taxon>
        <taxon>Mucilaginibacter</taxon>
    </lineage>
</organism>
<comment type="caution">
    <text evidence="6">The sequence shown here is derived from an EMBL/GenBank/DDBJ whole genome shotgun (WGS) entry which is preliminary data.</text>
</comment>
<dbReference type="AlphaFoldDB" id="A0A841JQT1"/>
<keyword evidence="1" id="KW-0378">Hydrolase</keyword>
<evidence type="ECO:0000259" key="5">
    <source>
        <dbReference type="PROSITE" id="PS50122"/>
    </source>
</evidence>
<proteinExistence type="predicted"/>
<evidence type="ECO:0000313" key="7">
    <source>
        <dbReference type="Proteomes" id="UP000548326"/>
    </source>
</evidence>
<dbReference type="GO" id="GO:0005737">
    <property type="term" value="C:cytoplasm"/>
    <property type="evidence" value="ECO:0007669"/>
    <property type="project" value="InterPro"/>
</dbReference>
<evidence type="ECO:0000313" key="6">
    <source>
        <dbReference type="EMBL" id="MBB6131118.1"/>
    </source>
</evidence>
<evidence type="ECO:0000256" key="2">
    <source>
        <dbReference type="ARBA" id="ARBA00039140"/>
    </source>
</evidence>
<gene>
    <name evidence="6" type="ORF">HDF22_005269</name>
</gene>
<dbReference type="Pfam" id="PF01339">
    <property type="entry name" value="CheB_methylest"/>
    <property type="match status" value="1"/>
</dbReference>
<feature type="domain" description="CheB-type methylesterase" evidence="5">
    <location>
        <begin position="6"/>
        <end position="87"/>
    </location>
</feature>
<dbReference type="GO" id="GO:0000156">
    <property type="term" value="F:phosphorelay response regulator activity"/>
    <property type="evidence" value="ECO:0007669"/>
    <property type="project" value="InterPro"/>
</dbReference>
<dbReference type="PANTHER" id="PTHR42872:SF6">
    <property type="entry name" value="PROTEIN-GLUTAMATE METHYLESTERASE_PROTEIN-GLUTAMINE GLUTAMINASE"/>
    <property type="match status" value="1"/>
</dbReference>
<dbReference type="Gene3D" id="3.40.50.180">
    <property type="entry name" value="Methylesterase CheB, C-terminal domain"/>
    <property type="match status" value="1"/>
</dbReference>
<evidence type="ECO:0000256" key="4">
    <source>
        <dbReference type="PROSITE-ProRule" id="PRU00050"/>
    </source>
</evidence>
<dbReference type="EMBL" id="JACHCA010000020">
    <property type="protein sequence ID" value="MBB6131118.1"/>
    <property type="molecule type" value="Genomic_DNA"/>
</dbReference>
<dbReference type="EC" id="3.1.1.61" evidence="2"/>
<reference evidence="6 7" key="1">
    <citation type="submission" date="2020-08" db="EMBL/GenBank/DDBJ databases">
        <title>Genomic Encyclopedia of Type Strains, Phase IV (KMG-V): Genome sequencing to study the core and pangenomes of soil and plant-associated prokaryotes.</title>
        <authorList>
            <person name="Whitman W."/>
        </authorList>
    </citation>
    <scope>NUCLEOTIDE SEQUENCE [LARGE SCALE GENOMIC DNA]</scope>
    <source>
        <strain evidence="6 7">MP601</strain>
    </source>
</reference>
<comment type="catalytic activity">
    <reaction evidence="3">
        <text>[protein]-L-glutamate 5-O-methyl ester + H2O = L-glutamyl-[protein] + methanol + H(+)</text>
        <dbReference type="Rhea" id="RHEA:23236"/>
        <dbReference type="Rhea" id="RHEA-COMP:10208"/>
        <dbReference type="Rhea" id="RHEA-COMP:10311"/>
        <dbReference type="ChEBI" id="CHEBI:15377"/>
        <dbReference type="ChEBI" id="CHEBI:15378"/>
        <dbReference type="ChEBI" id="CHEBI:17790"/>
        <dbReference type="ChEBI" id="CHEBI:29973"/>
        <dbReference type="ChEBI" id="CHEBI:82795"/>
        <dbReference type="EC" id="3.1.1.61"/>
    </reaction>
</comment>
<dbReference type="SUPFAM" id="SSF52738">
    <property type="entry name" value="Methylesterase CheB, C-terminal domain"/>
    <property type="match status" value="1"/>
</dbReference>
<evidence type="ECO:0000256" key="1">
    <source>
        <dbReference type="ARBA" id="ARBA00022801"/>
    </source>
</evidence>
<name>A0A841JQT1_9SPHI</name>
<dbReference type="PROSITE" id="PS50122">
    <property type="entry name" value="CHEB"/>
    <property type="match status" value="1"/>
</dbReference>
<dbReference type="PANTHER" id="PTHR42872">
    <property type="entry name" value="PROTEIN-GLUTAMATE METHYLESTERASE/PROTEIN-GLUTAMINE GLUTAMINASE"/>
    <property type="match status" value="1"/>
</dbReference>
<dbReference type="GO" id="GO:0006935">
    <property type="term" value="P:chemotaxis"/>
    <property type="evidence" value="ECO:0007669"/>
    <property type="project" value="InterPro"/>
</dbReference>
<dbReference type="RefSeq" id="WP_183589704.1">
    <property type="nucleotide sequence ID" value="NZ_JACHCA010000020.1"/>
</dbReference>
<dbReference type="GO" id="GO:0008984">
    <property type="term" value="F:protein-glutamate methylesterase activity"/>
    <property type="evidence" value="ECO:0007669"/>
    <property type="project" value="UniProtKB-EC"/>
</dbReference>